<feature type="region of interest" description="Disordered" evidence="1">
    <location>
        <begin position="48"/>
        <end position="69"/>
    </location>
</feature>
<keyword evidence="3" id="KW-1185">Reference proteome</keyword>
<evidence type="ECO:0000256" key="1">
    <source>
        <dbReference type="SAM" id="MobiDB-lite"/>
    </source>
</evidence>
<reference evidence="3" key="2">
    <citation type="journal article" date="2011" name="Proc. Natl. Acad. Sci. U.S.A.">
        <title>Obligate biotrophy features unraveled by the genomic analysis of rust fungi.</title>
        <authorList>
            <person name="Duplessis S."/>
            <person name="Cuomo C.A."/>
            <person name="Lin Y.-C."/>
            <person name="Aerts A."/>
            <person name="Tisserant E."/>
            <person name="Veneault-Fourrey C."/>
            <person name="Joly D.L."/>
            <person name="Hacquard S."/>
            <person name="Amselem J."/>
            <person name="Cantarel B.L."/>
            <person name="Chiu R."/>
            <person name="Coutinho P.M."/>
            <person name="Feau N."/>
            <person name="Field M."/>
            <person name="Frey P."/>
            <person name="Gelhaye E."/>
            <person name="Goldberg J."/>
            <person name="Grabherr M.G."/>
            <person name="Kodira C.D."/>
            <person name="Kohler A."/>
            <person name="Kuees U."/>
            <person name="Lindquist E.A."/>
            <person name="Lucas S.M."/>
            <person name="Mago R."/>
            <person name="Mauceli E."/>
            <person name="Morin E."/>
            <person name="Murat C."/>
            <person name="Pangilinan J.L."/>
            <person name="Park R."/>
            <person name="Pearson M."/>
            <person name="Quesneville H."/>
            <person name="Rouhier N."/>
            <person name="Sakthikumar S."/>
            <person name="Salamov A.A."/>
            <person name="Schmutz J."/>
            <person name="Selles B."/>
            <person name="Shapiro H."/>
            <person name="Tanguay P."/>
            <person name="Tuskan G.A."/>
            <person name="Henrissat B."/>
            <person name="Van de Peer Y."/>
            <person name="Rouze P."/>
            <person name="Ellis J.G."/>
            <person name="Dodds P.N."/>
            <person name="Schein J.E."/>
            <person name="Zhong S."/>
            <person name="Hamelin R.C."/>
            <person name="Grigoriev I.V."/>
            <person name="Szabo L.J."/>
            <person name="Martin F."/>
        </authorList>
    </citation>
    <scope>NUCLEOTIDE SEQUENCE [LARGE SCALE GENOMIC DNA]</scope>
    <source>
        <strain evidence="3">CRL 75-36-700-3 / race SCCL</strain>
    </source>
</reference>
<proteinExistence type="predicted"/>
<dbReference type="GeneID" id="10533105"/>
<evidence type="ECO:0000313" key="3">
    <source>
        <dbReference type="Proteomes" id="UP000008783"/>
    </source>
</evidence>
<reference key="1">
    <citation type="submission" date="2007-01" db="EMBL/GenBank/DDBJ databases">
        <title>The Genome Sequence of Puccinia graminis f. sp. tritici Strain CRL 75-36-700-3.</title>
        <authorList>
            <consortium name="The Broad Institute Genome Sequencing Platform"/>
            <person name="Birren B."/>
            <person name="Lander E."/>
            <person name="Galagan J."/>
            <person name="Nusbaum C."/>
            <person name="Devon K."/>
            <person name="Cuomo C."/>
            <person name="Jaffe D."/>
            <person name="Butler J."/>
            <person name="Alvarez P."/>
            <person name="Gnerre S."/>
            <person name="Grabherr M."/>
            <person name="Mauceli E."/>
            <person name="Brockman W."/>
            <person name="Young S."/>
            <person name="LaButti K."/>
            <person name="Sykes S."/>
            <person name="DeCaprio D."/>
            <person name="Crawford M."/>
            <person name="Koehrsen M."/>
            <person name="Engels R."/>
            <person name="Montgomery P."/>
            <person name="Pearson M."/>
            <person name="Howarth C."/>
            <person name="Larson L."/>
            <person name="White J."/>
            <person name="Zeng Q."/>
            <person name="Kodira C."/>
            <person name="Yandava C."/>
            <person name="Alvarado L."/>
            <person name="O'Leary S."/>
            <person name="Szabo L."/>
            <person name="Dean R."/>
            <person name="Schein J."/>
        </authorList>
    </citation>
    <scope>NUCLEOTIDE SEQUENCE</scope>
    <source>
        <strain>CRL 75-36-700-3</strain>
    </source>
</reference>
<feature type="region of interest" description="Disordered" evidence="1">
    <location>
        <begin position="1"/>
        <end position="21"/>
    </location>
</feature>
<dbReference type="HOGENOM" id="CLU_2265035_0_0_1"/>
<organism evidence="2 3">
    <name type="scientific">Puccinia graminis f. sp. tritici (strain CRL 75-36-700-3 / race SCCL)</name>
    <name type="common">Black stem rust fungus</name>
    <dbReference type="NCBI Taxonomy" id="418459"/>
    <lineage>
        <taxon>Eukaryota</taxon>
        <taxon>Fungi</taxon>
        <taxon>Dikarya</taxon>
        <taxon>Basidiomycota</taxon>
        <taxon>Pucciniomycotina</taxon>
        <taxon>Pucciniomycetes</taxon>
        <taxon>Pucciniales</taxon>
        <taxon>Pucciniaceae</taxon>
        <taxon>Puccinia</taxon>
    </lineage>
</organism>
<dbReference type="RefSeq" id="XP_003324162.1">
    <property type="nucleotide sequence ID" value="XM_003324114.1"/>
</dbReference>
<dbReference type="KEGG" id="pgr:PGTG_06064"/>
<evidence type="ECO:0000313" key="2">
    <source>
        <dbReference type="EMBL" id="EFP79743.1"/>
    </source>
</evidence>
<dbReference type="InParanoid" id="E3K5E7"/>
<dbReference type="Proteomes" id="UP000008783">
    <property type="component" value="Unassembled WGS sequence"/>
</dbReference>
<sequence>MDAIHTQTQLPGLAGNPMALGDEGLIPQDLNCRPSPAIDRPIRQSIPHLHTQLPSQPPLATNNRQSPQLPIYTPRVANHRNSFQFQGPQSTGTIVWIAPTTGE</sequence>
<accession>E3K5E7</accession>
<feature type="compositionally biased region" description="Polar residues" evidence="1">
    <location>
        <begin position="52"/>
        <end position="68"/>
    </location>
</feature>
<gene>
    <name evidence="2" type="ORF">PGTG_06064</name>
</gene>
<dbReference type="VEuPathDB" id="FungiDB:PGTG_06064"/>
<dbReference type="AlphaFoldDB" id="E3K5E7"/>
<feature type="compositionally biased region" description="Polar residues" evidence="1">
    <location>
        <begin position="1"/>
        <end position="10"/>
    </location>
</feature>
<protein>
    <submittedName>
        <fullName evidence="2">Uncharacterized protein</fullName>
    </submittedName>
</protein>
<dbReference type="EMBL" id="DS178273">
    <property type="protein sequence ID" value="EFP79743.1"/>
    <property type="molecule type" value="Genomic_DNA"/>
</dbReference>
<name>E3K5E7_PUCGT</name>